<sequence>MADLAAIWKSTSEISNFGYDVTVSAVALRPVTPLGLRVSMGGGDYNEEANHQRIGSPLRPVHCSKKKCVIIGSVFDARANEEQVQDTRSDPVPGDLEIPS</sequence>
<keyword evidence="3" id="KW-1185">Reference proteome</keyword>
<comment type="caution">
    <text evidence="2">The sequence shown here is derived from an EMBL/GenBank/DDBJ whole genome shotgun (WGS) entry which is preliminary data.</text>
</comment>
<proteinExistence type="predicted"/>
<organism evidence="2 3">
    <name type="scientific">Eumeta variegata</name>
    <name type="common">Bagworm moth</name>
    <name type="synonym">Eumeta japonica</name>
    <dbReference type="NCBI Taxonomy" id="151549"/>
    <lineage>
        <taxon>Eukaryota</taxon>
        <taxon>Metazoa</taxon>
        <taxon>Ecdysozoa</taxon>
        <taxon>Arthropoda</taxon>
        <taxon>Hexapoda</taxon>
        <taxon>Insecta</taxon>
        <taxon>Pterygota</taxon>
        <taxon>Neoptera</taxon>
        <taxon>Endopterygota</taxon>
        <taxon>Lepidoptera</taxon>
        <taxon>Glossata</taxon>
        <taxon>Ditrysia</taxon>
        <taxon>Tineoidea</taxon>
        <taxon>Psychidae</taxon>
        <taxon>Oiketicinae</taxon>
        <taxon>Eumeta</taxon>
    </lineage>
</organism>
<dbReference type="EMBL" id="BGZK01001903">
    <property type="protein sequence ID" value="GBP88069.1"/>
    <property type="molecule type" value="Genomic_DNA"/>
</dbReference>
<evidence type="ECO:0000313" key="2">
    <source>
        <dbReference type="EMBL" id="GBP88069.1"/>
    </source>
</evidence>
<reference evidence="2 3" key="1">
    <citation type="journal article" date="2019" name="Commun. Biol.">
        <title>The bagworm genome reveals a unique fibroin gene that provides high tensile strength.</title>
        <authorList>
            <person name="Kono N."/>
            <person name="Nakamura H."/>
            <person name="Ohtoshi R."/>
            <person name="Tomita M."/>
            <person name="Numata K."/>
            <person name="Arakawa K."/>
        </authorList>
    </citation>
    <scope>NUCLEOTIDE SEQUENCE [LARGE SCALE GENOMIC DNA]</scope>
</reference>
<dbReference type="Proteomes" id="UP000299102">
    <property type="component" value="Unassembled WGS sequence"/>
</dbReference>
<evidence type="ECO:0000313" key="3">
    <source>
        <dbReference type="Proteomes" id="UP000299102"/>
    </source>
</evidence>
<feature type="region of interest" description="Disordered" evidence="1">
    <location>
        <begin position="81"/>
        <end position="100"/>
    </location>
</feature>
<accession>A0A4C1ZME7</accession>
<dbReference type="AlphaFoldDB" id="A0A4C1ZME7"/>
<gene>
    <name evidence="2" type="ORF">EVAR_64873_1</name>
</gene>
<protein>
    <submittedName>
        <fullName evidence="2">Uncharacterized protein</fullName>
    </submittedName>
</protein>
<name>A0A4C1ZME7_EUMVA</name>
<evidence type="ECO:0000256" key="1">
    <source>
        <dbReference type="SAM" id="MobiDB-lite"/>
    </source>
</evidence>